<evidence type="ECO:0000256" key="2">
    <source>
        <dbReference type="ARBA" id="ARBA00022737"/>
    </source>
</evidence>
<proteinExistence type="predicted"/>
<protein>
    <recommendedName>
        <fullName evidence="6">Protein kinase domain-containing protein</fullName>
    </recommendedName>
</protein>
<dbReference type="GeneID" id="98129022"/>
<reference evidence="4 5" key="1">
    <citation type="journal article" date="2024" name="Commun. Biol.">
        <title>Comparative genomic analysis of thermophilic fungi reveals convergent evolutionary adaptations and gene losses.</title>
        <authorList>
            <person name="Steindorff A.S."/>
            <person name="Aguilar-Pontes M.V."/>
            <person name="Robinson A.J."/>
            <person name="Andreopoulos B."/>
            <person name="LaButti K."/>
            <person name="Kuo A."/>
            <person name="Mondo S."/>
            <person name="Riley R."/>
            <person name="Otillar R."/>
            <person name="Haridas S."/>
            <person name="Lipzen A."/>
            <person name="Grimwood J."/>
            <person name="Schmutz J."/>
            <person name="Clum A."/>
            <person name="Reid I.D."/>
            <person name="Moisan M.C."/>
            <person name="Butler G."/>
            <person name="Nguyen T.T.M."/>
            <person name="Dewar K."/>
            <person name="Conant G."/>
            <person name="Drula E."/>
            <person name="Henrissat B."/>
            <person name="Hansel C."/>
            <person name="Singer S."/>
            <person name="Hutchinson M.I."/>
            <person name="de Vries R.P."/>
            <person name="Natvig D.O."/>
            <person name="Powell A.J."/>
            <person name="Tsang A."/>
            <person name="Grigoriev I.V."/>
        </authorList>
    </citation>
    <scope>NUCLEOTIDE SEQUENCE [LARGE SCALE GENOMIC DNA]</scope>
    <source>
        <strain evidence="4 5">ATCC 22073</strain>
    </source>
</reference>
<gene>
    <name evidence="4" type="ORF">VTJ83DRAFT_7544</name>
</gene>
<dbReference type="InterPro" id="IPR011009">
    <property type="entry name" value="Kinase-like_dom_sf"/>
</dbReference>
<dbReference type="Gene3D" id="3.80.10.10">
    <property type="entry name" value="Ribonuclease Inhibitor"/>
    <property type="match status" value="1"/>
</dbReference>
<evidence type="ECO:0008006" key="6">
    <source>
        <dbReference type="Google" id="ProtNLM"/>
    </source>
</evidence>
<keyword evidence="5" id="KW-1185">Reference proteome</keyword>
<dbReference type="PANTHER" id="PTHR48051">
    <property type="match status" value="1"/>
</dbReference>
<dbReference type="RefSeq" id="XP_070863761.1">
    <property type="nucleotide sequence ID" value="XM_071014378.1"/>
</dbReference>
<dbReference type="InterPro" id="IPR032675">
    <property type="entry name" value="LRR_dom_sf"/>
</dbReference>
<comment type="caution">
    <text evidence="4">The sequence shown here is derived from an EMBL/GenBank/DDBJ whole genome shotgun (WGS) entry which is preliminary data.</text>
</comment>
<dbReference type="Proteomes" id="UP001600064">
    <property type="component" value="Unassembled WGS sequence"/>
</dbReference>
<dbReference type="SMART" id="SM00369">
    <property type="entry name" value="LRR_TYP"/>
    <property type="match status" value="4"/>
</dbReference>
<evidence type="ECO:0000256" key="1">
    <source>
        <dbReference type="ARBA" id="ARBA00022614"/>
    </source>
</evidence>
<feature type="region of interest" description="Disordered" evidence="3">
    <location>
        <begin position="321"/>
        <end position="353"/>
    </location>
</feature>
<name>A0ABR4D649_9PEZI</name>
<sequence length="538" mass="57296">MNSLETLESGGYRDVGLTRLRLSCPLGAFPPEILQLGDTLEELDLSDTGLSELPADLGSALPKLKSIRLDRCRFAVFPAALAACPALETAVLRSNHMSRIPEDALPRTLRCLVLTDNRLARLPRSISRCRRLAACRLAANELRSLPRALARCAELTELRLSGNRLRALPRWLFALPKLAFLSFASNPCVSPVANGHPPKPKGLSGIPWAELEVQPPPPSPSLSSSSSSTLTTTATTTITYQGLWRQSPHYAEEVAVTLFRGGRGARDEGCPADELAAWLAAGAHEALTTVLGWVEGHPDEESDALRHQGCLVTQAVPEGYARLGRPPASSPSLSLSSSSSSAGQDAPAPLAGPAGGLPPQVVLELLTPLAGALAHLHARRICHGALAPHNVLASVEDRHALLDGFAAATVYAGLGRGAAEAGSGEAEPEQSDEEEEEEEEEEDPSELPDGVGGLVERVEVLAFGRLMERLLGGGEPPGPTTAAAQEARGEVEKGLWRLRDMCVRERASQRPGFDVVATALEEMMGWRGMMRIPDLAPR</sequence>
<feature type="region of interest" description="Disordered" evidence="3">
    <location>
        <begin position="418"/>
        <end position="451"/>
    </location>
</feature>
<feature type="region of interest" description="Disordered" evidence="3">
    <location>
        <begin position="199"/>
        <end position="230"/>
    </location>
</feature>
<keyword evidence="1" id="KW-0433">Leucine-rich repeat</keyword>
<dbReference type="InterPro" id="IPR003591">
    <property type="entry name" value="Leu-rich_rpt_typical-subtyp"/>
</dbReference>
<evidence type="ECO:0000256" key="3">
    <source>
        <dbReference type="SAM" id="MobiDB-lite"/>
    </source>
</evidence>
<dbReference type="InterPro" id="IPR050216">
    <property type="entry name" value="LRR_domain-containing"/>
</dbReference>
<keyword evidence="2" id="KW-0677">Repeat</keyword>
<feature type="compositionally biased region" description="Low complexity" evidence="3">
    <location>
        <begin position="221"/>
        <end position="230"/>
    </location>
</feature>
<dbReference type="SUPFAM" id="SSF52058">
    <property type="entry name" value="L domain-like"/>
    <property type="match status" value="1"/>
</dbReference>
<dbReference type="EMBL" id="JAZGUE010000007">
    <property type="protein sequence ID" value="KAL2265034.1"/>
    <property type="molecule type" value="Genomic_DNA"/>
</dbReference>
<accession>A0ABR4D649</accession>
<dbReference type="SUPFAM" id="SSF56112">
    <property type="entry name" value="Protein kinase-like (PK-like)"/>
    <property type="match status" value="1"/>
</dbReference>
<evidence type="ECO:0000313" key="4">
    <source>
        <dbReference type="EMBL" id="KAL2265034.1"/>
    </source>
</evidence>
<evidence type="ECO:0000313" key="5">
    <source>
        <dbReference type="Proteomes" id="UP001600064"/>
    </source>
</evidence>
<organism evidence="4 5">
    <name type="scientific">Remersonia thermophila</name>
    <dbReference type="NCBI Taxonomy" id="72144"/>
    <lineage>
        <taxon>Eukaryota</taxon>
        <taxon>Fungi</taxon>
        <taxon>Dikarya</taxon>
        <taxon>Ascomycota</taxon>
        <taxon>Pezizomycotina</taxon>
        <taxon>Sordariomycetes</taxon>
        <taxon>Sordariomycetidae</taxon>
        <taxon>Sordariales</taxon>
        <taxon>Sordariales incertae sedis</taxon>
        <taxon>Remersonia</taxon>
    </lineage>
</organism>
<feature type="compositionally biased region" description="Acidic residues" evidence="3">
    <location>
        <begin position="426"/>
        <end position="446"/>
    </location>
</feature>
<feature type="compositionally biased region" description="Low complexity" evidence="3">
    <location>
        <begin position="326"/>
        <end position="353"/>
    </location>
</feature>
<dbReference type="PANTHER" id="PTHR48051:SF1">
    <property type="entry name" value="RAS SUPPRESSOR PROTEIN 1"/>
    <property type="match status" value="1"/>
</dbReference>
<dbReference type="Gene3D" id="1.10.510.10">
    <property type="entry name" value="Transferase(Phosphotransferase) domain 1"/>
    <property type="match status" value="1"/>
</dbReference>